<keyword evidence="3" id="KW-1185">Reference proteome</keyword>
<dbReference type="EMBL" id="JBHULL010000004">
    <property type="protein sequence ID" value="MFD2581609.1"/>
    <property type="molecule type" value="Genomic_DNA"/>
</dbReference>
<dbReference type="PROSITE" id="PS51257">
    <property type="entry name" value="PROKAR_LIPOPROTEIN"/>
    <property type="match status" value="1"/>
</dbReference>
<protein>
    <submittedName>
        <fullName evidence="2">Uncharacterized protein</fullName>
    </submittedName>
</protein>
<gene>
    <name evidence="2" type="ORF">ACFSR6_03845</name>
</gene>
<evidence type="ECO:0000313" key="2">
    <source>
        <dbReference type="EMBL" id="MFD2581609.1"/>
    </source>
</evidence>
<feature type="signal peptide" evidence="1">
    <location>
        <begin position="1"/>
        <end position="19"/>
    </location>
</feature>
<comment type="caution">
    <text evidence="2">The sequence shown here is derived from an EMBL/GenBank/DDBJ whole genome shotgun (WGS) entry which is preliminary data.</text>
</comment>
<name>A0ABW5MEL1_9SPHI</name>
<organism evidence="2 3">
    <name type="scientific">Pedobacter vanadiisoli</name>
    <dbReference type="NCBI Taxonomy" id="1761975"/>
    <lineage>
        <taxon>Bacteria</taxon>
        <taxon>Pseudomonadati</taxon>
        <taxon>Bacteroidota</taxon>
        <taxon>Sphingobacteriia</taxon>
        <taxon>Sphingobacteriales</taxon>
        <taxon>Sphingobacteriaceae</taxon>
        <taxon>Pedobacter</taxon>
    </lineage>
</organism>
<dbReference type="RefSeq" id="WP_379075172.1">
    <property type="nucleotide sequence ID" value="NZ_JBHULL010000004.1"/>
</dbReference>
<dbReference type="Gene3D" id="2.60.120.260">
    <property type="entry name" value="Galactose-binding domain-like"/>
    <property type="match status" value="1"/>
</dbReference>
<sequence length="308" mass="33718">MKQLLLTLTFALVFGSCFSQGSVSTLFYDESNGLNVIEGTTMVNDGSANGGTCMFRPASASGGTIWAGPYVGVTAGNYLLQVRIKVTSNSSTADLFMLDIVSQYGYVTHGALWIKPNMFRANNEWQLITIPVSIPHGITNLEIRGMNFQPGITDVYVDYVQLIPSSLPGLYSNELTISGNGNVGIGTITPREKLSVNGNIRAREIKVEATNWPDYVFEEGYGVGTLEELESYIKANKHLPGMPGAKAVETNGIAVSEMLKLQQQKIEELTLYLIEQNKSIGTQNEKLLQQGKQIKLLKNQINAIKKKK</sequence>
<evidence type="ECO:0000256" key="1">
    <source>
        <dbReference type="SAM" id="SignalP"/>
    </source>
</evidence>
<proteinExistence type="predicted"/>
<evidence type="ECO:0000313" key="3">
    <source>
        <dbReference type="Proteomes" id="UP001597461"/>
    </source>
</evidence>
<reference evidence="3" key="1">
    <citation type="journal article" date="2019" name="Int. J. Syst. Evol. Microbiol.">
        <title>The Global Catalogue of Microorganisms (GCM) 10K type strain sequencing project: providing services to taxonomists for standard genome sequencing and annotation.</title>
        <authorList>
            <consortium name="The Broad Institute Genomics Platform"/>
            <consortium name="The Broad Institute Genome Sequencing Center for Infectious Disease"/>
            <person name="Wu L."/>
            <person name="Ma J."/>
        </authorList>
    </citation>
    <scope>NUCLEOTIDE SEQUENCE [LARGE SCALE GENOMIC DNA]</scope>
    <source>
        <strain evidence="3">KCTC 42866</strain>
    </source>
</reference>
<keyword evidence="1" id="KW-0732">Signal</keyword>
<dbReference type="Proteomes" id="UP001597461">
    <property type="component" value="Unassembled WGS sequence"/>
</dbReference>
<accession>A0ABW5MEL1</accession>
<feature type="chain" id="PRO_5046362179" evidence="1">
    <location>
        <begin position="20"/>
        <end position="308"/>
    </location>
</feature>